<evidence type="ECO:0000313" key="2">
    <source>
        <dbReference type="EMBL" id="MCK2219746.1"/>
    </source>
</evidence>
<feature type="domain" description="HTH cro/C1-type" evidence="1">
    <location>
        <begin position="8"/>
        <end position="63"/>
    </location>
</feature>
<dbReference type="InterPro" id="IPR001387">
    <property type="entry name" value="Cro/C1-type_HTH"/>
</dbReference>
<evidence type="ECO:0000259" key="1">
    <source>
        <dbReference type="SMART" id="SM00530"/>
    </source>
</evidence>
<reference evidence="2 3" key="1">
    <citation type="submission" date="2022-04" db="EMBL/GenBank/DDBJ databases">
        <title>Genome draft of Actinomadura sp. ATCC 31491.</title>
        <authorList>
            <person name="Shi X."/>
            <person name="Du Y."/>
        </authorList>
    </citation>
    <scope>NUCLEOTIDE SEQUENCE [LARGE SCALE GENOMIC DNA]</scope>
    <source>
        <strain evidence="2 3">ATCC 31491</strain>
    </source>
</reference>
<dbReference type="InterPro" id="IPR010982">
    <property type="entry name" value="Lambda_DNA-bd_dom_sf"/>
</dbReference>
<name>A0ABT0G563_9ACTN</name>
<evidence type="ECO:0000313" key="3">
    <source>
        <dbReference type="Proteomes" id="UP001317259"/>
    </source>
</evidence>
<dbReference type="RefSeq" id="WP_242375269.1">
    <property type="nucleotide sequence ID" value="NZ_JAKRKC020000002.1"/>
</dbReference>
<gene>
    <name evidence="2" type="ORF">MF672_039015</name>
</gene>
<dbReference type="Gene3D" id="1.10.260.40">
    <property type="entry name" value="lambda repressor-like DNA-binding domains"/>
    <property type="match status" value="2"/>
</dbReference>
<sequence length="146" mass="16402">MTQPIHLQLRALRREMRLRRKDLAAQIGVYYNTISSWDTGRKAPFTHHAHAYARAVHHHLVAIDPTGTIVGNLIDLMPKLPAMRRQRGLSQQMLSHHLRTTKSAVSSLEVRIHAGDSILLTTLEGYLLGFNLSMALVPAERAERAA</sequence>
<dbReference type="SUPFAM" id="SSF47413">
    <property type="entry name" value="lambda repressor-like DNA-binding domains"/>
    <property type="match status" value="1"/>
</dbReference>
<accession>A0ABT0G563</accession>
<keyword evidence="3" id="KW-1185">Reference proteome</keyword>
<dbReference type="CDD" id="cd00093">
    <property type="entry name" value="HTH_XRE"/>
    <property type="match status" value="1"/>
</dbReference>
<feature type="domain" description="HTH cro/C1-type" evidence="1">
    <location>
        <begin position="79"/>
        <end position="137"/>
    </location>
</feature>
<protein>
    <submittedName>
        <fullName evidence="2">Helix-turn-helix domain-containing protein</fullName>
    </submittedName>
</protein>
<proteinExistence type="predicted"/>
<comment type="caution">
    <text evidence="2">The sequence shown here is derived from an EMBL/GenBank/DDBJ whole genome shotgun (WGS) entry which is preliminary data.</text>
</comment>
<dbReference type="EMBL" id="JAKRKC020000002">
    <property type="protein sequence ID" value="MCK2219746.1"/>
    <property type="molecule type" value="Genomic_DNA"/>
</dbReference>
<dbReference type="SMART" id="SM00530">
    <property type="entry name" value="HTH_XRE"/>
    <property type="match status" value="2"/>
</dbReference>
<organism evidence="2 3">
    <name type="scientific">Actinomadura luzonensis</name>
    <dbReference type="NCBI Taxonomy" id="2805427"/>
    <lineage>
        <taxon>Bacteria</taxon>
        <taxon>Bacillati</taxon>
        <taxon>Actinomycetota</taxon>
        <taxon>Actinomycetes</taxon>
        <taxon>Streptosporangiales</taxon>
        <taxon>Thermomonosporaceae</taxon>
        <taxon>Actinomadura</taxon>
    </lineage>
</organism>
<dbReference type="Proteomes" id="UP001317259">
    <property type="component" value="Unassembled WGS sequence"/>
</dbReference>